<dbReference type="Gene3D" id="3.40.50.150">
    <property type="entry name" value="Vaccinia Virus protein VP39"/>
    <property type="match status" value="1"/>
</dbReference>
<dbReference type="InterPro" id="IPR029063">
    <property type="entry name" value="SAM-dependent_MTases_sf"/>
</dbReference>
<comment type="caution">
    <text evidence="1">The sequence shown here is derived from an EMBL/GenBank/DDBJ whole genome shotgun (WGS) entry which is preliminary data.</text>
</comment>
<dbReference type="EMBL" id="JAQOSQ010000006">
    <property type="protein sequence ID" value="MDJ1183239.1"/>
    <property type="molecule type" value="Genomic_DNA"/>
</dbReference>
<gene>
    <name evidence="1" type="ORF">PMH09_08520</name>
</gene>
<evidence type="ECO:0000313" key="1">
    <source>
        <dbReference type="EMBL" id="MDJ1183239.1"/>
    </source>
</evidence>
<name>A0ABT7BVM1_9CYAN</name>
<dbReference type="GO" id="GO:0032259">
    <property type="term" value="P:methylation"/>
    <property type="evidence" value="ECO:0007669"/>
    <property type="project" value="UniProtKB-KW"/>
</dbReference>
<dbReference type="Proteomes" id="UP001232992">
    <property type="component" value="Unassembled WGS sequence"/>
</dbReference>
<sequence length="188" mass="21522">MDSQLERSIRRAYETCGVEEFYEEYGAFYRNPHEGAIAKVLVQSVQDLPRDGLPILDLACGSGEVTLVLRQLGYLGIEGIDPYTQEAYYQRTGQEAKGYRFEQIEQGILLGQYYGLIVCSFALHLVELSRLPGVAYQLSLIGDRLLIVTPHKRPELRSSWGWELVQEFCLDRVRSRLYQSTQSSDRFS</sequence>
<keyword evidence="2" id="KW-1185">Reference proteome</keyword>
<keyword evidence="1" id="KW-0489">Methyltransferase</keyword>
<dbReference type="GO" id="GO:0008168">
    <property type="term" value="F:methyltransferase activity"/>
    <property type="evidence" value="ECO:0007669"/>
    <property type="project" value="UniProtKB-KW"/>
</dbReference>
<protein>
    <submittedName>
        <fullName evidence="1">Class I SAM-dependent methyltransferase</fullName>
    </submittedName>
</protein>
<organism evidence="1 2">
    <name type="scientific">Roseofilum casamattae BLCC-M143</name>
    <dbReference type="NCBI Taxonomy" id="3022442"/>
    <lineage>
        <taxon>Bacteria</taxon>
        <taxon>Bacillati</taxon>
        <taxon>Cyanobacteriota</taxon>
        <taxon>Cyanophyceae</taxon>
        <taxon>Desertifilales</taxon>
        <taxon>Desertifilaceae</taxon>
        <taxon>Roseofilum</taxon>
        <taxon>Roseofilum casamattae</taxon>
    </lineage>
</organism>
<dbReference type="SUPFAM" id="SSF53335">
    <property type="entry name" value="S-adenosyl-L-methionine-dependent methyltransferases"/>
    <property type="match status" value="1"/>
</dbReference>
<evidence type="ECO:0000313" key="2">
    <source>
        <dbReference type="Proteomes" id="UP001232992"/>
    </source>
</evidence>
<accession>A0ABT7BVM1</accession>
<reference evidence="1 2" key="1">
    <citation type="submission" date="2023-01" db="EMBL/GenBank/DDBJ databases">
        <title>Novel diversity within Roseofilum (Cyanobacteria; Desertifilaceae) from marine benthic mats with descriptions of four novel species.</title>
        <authorList>
            <person name="Wang Y."/>
            <person name="Berthold D.E."/>
            <person name="Hu J."/>
            <person name="Lefler F.W."/>
            <person name="Laughinghouse H.D. IV."/>
        </authorList>
    </citation>
    <scope>NUCLEOTIDE SEQUENCE [LARGE SCALE GENOMIC DNA]</scope>
    <source>
        <strain evidence="1 2">BLCC-M143</strain>
    </source>
</reference>
<proteinExistence type="predicted"/>
<keyword evidence="1" id="KW-0808">Transferase</keyword>
<dbReference type="RefSeq" id="WP_283757894.1">
    <property type="nucleotide sequence ID" value="NZ_JAQOSQ010000006.1"/>
</dbReference>